<name>A0A6I4UJ68_9SPHN</name>
<organism evidence="3 4">
    <name type="scientific">Erythrobacter ramosus</name>
    <dbReference type="NCBI Taxonomy" id="35811"/>
    <lineage>
        <taxon>Bacteria</taxon>
        <taxon>Pseudomonadati</taxon>
        <taxon>Pseudomonadota</taxon>
        <taxon>Alphaproteobacteria</taxon>
        <taxon>Sphingomonadales</taxon>
        <taxon>Erythrobacteraceae</taxon>
        <taxon>Erythrobacter/Porphyrobacter group</taxon>
        <taxon>Erythrobacter</taxon>
    </lineage>
</organism>
<keyword evidence="3" id="KW-0378">Hydrolase</keyword>
<dbReference type="PANTHER" id="PTHR46825:SF9">
    <property type="entry name" value="BETA-LACTAMASE-RELATED DOMAIN-CONTAINING PROTEIN"/>
    <property type="match status" value="1"/>
</dbReference>
<dbReference type="InterPro" id="IPR001466">
    <property type="entry name" value="Beta-lactam-related"/>
</dbReference>
<dbReference type="GO" id="GO:0009002">
    <property type="term" value="F:serine-type D-Ala-D-Ala carboxypeptidase activity"/>
    <property type="evidence" value="ECO:0007669"/>
    <property type="project" value="UniProtKB-EC"/>
</dbReference>
<dbReference type="Pfam" id="PF00144">
    <property type="entry name" value="Beta-lactamase"/>
    <property type="match status" value="1"/>
</dbReference>
<keyword evidence="2" id="KW-0121">Carboxypeptidase</keyword>
<keyword evidence="5" id="KW-1185">Reference proteome</keyword>
<proteinExistence type="predicted"/>
<dbReference type="OrthoDB" id="9804448at2"/>
<dbReference type="RefSeq" id="WP_160760720.1">
    <property type="nucleotide sequence ID" value="NZ_BAAADZ010000010.1"/>
</dbReference>
<feature type="domain" description="Beta-lactamase-related" evidence="1">
    <location>
        <begin position="51"/>
        <end position="389"/>
    </location>
</feature>
<keyword evidence="2" id="KW-0645">Protease</keyword>
<gene>
    <name evidence="2" type="ORF">FHS52_002309</name>
    <name evidence="3" type="ORF">GRI59_08140</name>
</gene>
<comment type="caution">
    <text evidence="3">The sequence shown here is derived from an EMBL/GenBank/DDBJ whole genome shotgun (WGS) entry which is preliminary data.</text>
</comment>
<dbReference type="EMBL" id="WTYB01000002">
    <property type="protein sequence ID" value="MXP38578.1"/>
    <property type="molecule type" value="Genomic_DNA"/>
</dbReference>
<dbReference type="PANTHER" id="PTHR46825">
    <property type="entry name" value="D-ALANYL-D-ALANINE-CARBOXYPEPTIDASE/ENDOPEPTIDASE AMPH"/>
    <property type="match status" value="1"/>
</dbReference>
<sequence>MTAPRISRRKLLGGAGLTLAALPFGTPLGRVLASESKAGSAVGDFATTTLATRMTPGVSAAVATADARIVTAVAGLADPQAGLAMTNATRLMGGSTGKTFCAATLLSLAEDGILDLDAPIAPVFADESWFARLPNAKALTLRMLLMHGAGFPQFLDIGAFMRSYMWDAMAGEDIAYPPRKMLSFILDAAPLNEPGAAHAYSDLHYHLAGITAEKVTGKPYFTLLQERVLAKLGDPHADVIPSNTRSIPGLAAGFARGDVIAAMAGMTGRTTDDAGALRHDPSLEYTGGGLALTPRALARFYWKLARGEIISPASFAQMTGSSLPVVKTAELTSVYGLGVFVNERAGFGRYISHSGFFPGYTSNVGYFLDHGFAAAVQFNTDHGPDINQALRDLASGVIAGKA</sequence>
<dbReference type="PROSITE" id="PS51318">
    <property type="entry name" value="TAT"/>
    <property type="match status" value="1"/>
</dbReference>
<dbReference type="InterPro" id="IPR050491">
    <property type="entry name" value="AmpC-like"/>
</dbReference>
<evidence type="ECO:0000259" key="1">
    <source>
        <dbReference type="Pfam" id="PF00144"/>
    </source>
</evidence>
<reference evidence="3 4" key="1">
    <citation type="submission" date="2019-12" db="EMBL/GenBank/DDBJ databases">
        <title>Genomic-based taxomic classification of the family Erythrobacteraceae.</title>
        <authorList>
            <person name="Xu L."/>
        </authorList>
    </citation>
    <scope>NUCLEOTIDE SEQUENCE [LARGE SCALE GENOMIC DNA]</scope>
    <source>
        <strain evidence="3 4">JCM 10282</strain>
    </source>
</reference>
<dbReference type="Gene3D" id="3.40.710.10">
    <property type="entry name" value="DD-peptidase/beta-lactamase superfamily"/>
    <property type="match status" value="1"/>
</dbReference>
<dbReference type="Proteomes" id="UP000548685">
    <property type="component" value="Unassembled WGS sequence"/>
</dbReference>
<evidence type="ECO:0000313" key="5">
    <source>
        <dbReference type="Proteomes" id="UP000548685"/>
    </source>
</evidence>
<dbReference type="EC" id="3.4.16.4" evidence="2"/>
<protein>
    <submittedName>
        <fullName evidence="2">D-alanyl-D-alanine carboxypeptidase</fullName>
        <ecNumber evidence="2">3.4.16.4</ecNumber>
    </submittedName>
    <submittedName>
        <fullName evidence="3">Serine hydrolase</fullName>
    </submittedName>
</protein>
<dbReference type="SUPFAM" id="SSF56601">
    <property type="entry name" value="beta-lactamase/transpeptidase-like"/>
    <property type="match status" value="1"/>
</dbReference>
<dbReference type="EMBL" id="JACICE010000002">
    <property type="protein sequence ID" value="MBB3776340.1"/>
    <property type="molecule type" value="Genomic_DNA"/>
</dbReference>
<dbReference type="InterPro" id="IPR012338">
    <property type="entry name" value="Beta-lactam/transpept-like"/>
</dbReference>
<evidence type="ECO:0000313" key="3">
    <source>
        <dbReference type="EMBL" id="MXP38578.1"/>
    </source>
</evidence>
<dbReference type="InterPro" id="IPR006311">
    <property type="entry name" value="TAT_signal"/>
</dbReference>
<evidence type="ECO:0000313" key="2">
    <source>
        <dbReference type="EMBL" id="MBB3776340.1"/>
    </source>
</evidence>
<reference evidence="2 5" key="2">
    <citation type="submission" date="2020-08" db="EMBL/GenBank/DDBJ databases">
        <title>Genomic Encyclopedia of Type Strains, Phase IV (KMG-IV): sequencing the most valuable type-strain genomes for metagenomic binning, comparative biology and taxonomic classification.</title>
        <authorList>
            <person name="Goeker M."/>
        </authorList>
    </citation>
    <scope>NUCLEOTIDE SEQUENCE [LARGE SCALE GENOMIC DNA]</scope>
    <source>
        <strain evidence="2 5">DSM 8510</strain>
    </source>
</reference>
<accession>A0A6I4UJ68</accession>
<evidence type="ECO:0000313" key="4">
    <source>
        <dbReference type="Proteomes" id="UP000430021"/>
    </source>
</evidence>
<dbReference type="Proteomes" id="UP000430021">
    <property type="component" value="Unassembled WGS sequence"/>
</dbReference>
<dbReference type="AlphaFoldDB" id="A0A6I4UJ68"/>